<dbReference type="PANTHER" id="PTHR22545">
    <property type="entry name" value="CENTROSOMAL PROTEIN OF 95 KDA"/>
    <property type="match status" value="1"/>
</dbReference>
<dbReference type="Proteomes" id="UP001190700">
    <property type="component" value="Unassembled WGS sequence"/>
</dbReference>
<feature type="region of interest" description="Disordered" evidence="1">
    <location>
        <begin position="124"/>
        <end position="143"/>
    </location>
</feature>
<feature type="region of interest" description="Disordered" evidence="1">
    <location>
        <begin position="158"/>
        <end position="177"/>
    </location>
</feature>
<proteinExistence type="predicted"/>
<dbReference type="Pfam" id="PF19016">
    <property type="entry name" value="DUF5745"/>
    <property type="match status" value="1"/>
</dbReference>
<feature type="compositionally biased region" description="Low complexity" evidence="1">
    <location>
        <begin position="548"/>
        <end position="563"/>
    </location>
</feature>
<feature type="compositionally biased region" description="Basic and acidic residues" evidence="1">
    <location>
        <begin position="311"/>
        <end position="330"/>
    </location>
</feature>
<gene>
    <name evidence="3" type="ORF">CYMTET_55301</name>
</gene>
<feature type="region of interest" description="Disordered" evidence="1">
    <location>
        <begin position="207"/>
        <end position="258"/>
    </location>
</feature>
<evidence type="ECO:0000259" key="2">
    <source>
        <dbReference type="Pfam" id="PF19016"/>
    </source>
</evidence>
<protein>
    <recommendedName>
        <fullName evidence="2">DUF5745 domain-containing protein</fullName>
    </recommendedName>
</protein>
<feature type="compositionally biased region" description="Polar residues" evidence="1">
    <location>
        <begin position="508"/>
        <end position="519"/>
    </location>
</feature>
<evidence type="ECO:0000313" key="3">
    <source>
        <dbReference type="EMBL" id="KAK3234442.1"/>
    </source>
</evidence>
<keyword evidence="4" id="KW-1185">Reference proteome</keyword>
<sequence>MPESLNNPELLAMTNRMLAAAGLVATVRSLKDIEAVCSSTSIFVATCEALIGHRLEGVIRRPENNAQRAKNCDLVVAQLSSRLGTDLSHISGENVVAGNLGDIRDLVEILSTLTHMLPLPAQGQKVPSAGAAGPADHGETSKSVAVAPMPAAAQAELPGEAGLPRSGPHARNEEAGERQPYLAAEEYQPAPSSPPEQIPVQLPLRNQELDSPHSPRPSGGSFMQSVGSTPKSARRRRRRRIHEHVPPAPPTTPARLPIPQRLPHEMAAELAGQRQARQRMRITPKTATDARRRQLIETAHKASVKMKGLRRHPDEPRDAEGRARGSHDPAQDGPFRIPTHSDTSFRSYNGLGGGAADWAEEGPSPEAASVGTASVRSENERQQAWQRDGETPSDTLSRDEGSMSEQTAEYGTEHSESQVPGGGEEGQADPHDARRTQPLYRADGASMDALDEEAEMEDEVPVGRWSSGQSMRRPMSAPQTAQRKTSSQNVTLAELKRAVNVPAGHPSTLRQLSGRPSSSRQKDPHWKGLEHAQASRLKSHKSQRRAEANAAAARPASARQRAAPLPESSHFSRGVTAKAAGAGGSAVEGVQVGKSSGPAVNLPSAELDPSLARRMAHVIDMKHTSGRTARHAEARSRKRVQAAESRVRGLKEVWKHKRAVEENQDIDKLQKKEILESRGRRHRREETRCFLMFFLGWRIGSALTVGEPAEPVASEKVEQLRAERFRRKLRDMEHSRVLRRQNQEAALFRNVFLEAVEREKEKVLEERRYAREHREGLERKEMLHQQRVESWYREQSKMLEENIQVARKEKVWQQKEHDNHVRMIEREKAEEIERDRTNVLQRIDHEENAAYFHMMDPARISGGLLRKISNMMTEIS</sequence>
<feature type="region of interest" description="Disordered" evidence="1">
    <location>
        <begin position="270"/>
        <end position="289"/>
    </location>
</feature>
<feature type="compositionally biased region" description="Polar residues" evidence="1">
    <location>
        <begin position="477"/>
        <end position="491"/>
    </location>
</feature>
<feature type="domain" description="DUF5745" evidence="2">
    <location>
        <begin position="58"/>
        <end position="111"/>
    </location>
</feature>
<feature type="compositionally biased region" description="Acidic residues" evidence="1">
    <location>
        <begin position="449"/>
        <end position="460"/>
    </location>
</feature>
<accession>A0AAE0ENQ8</accession>
<name>A0AAE0ENQ8_9CHLO</name>
<organism evidence="3 4">
    <name type="scientific">Cymbomonas tetramitiformis</name>
    <dbReference type="NCBI Taxonomy" id="36881"/>
    <lineage>
        <taxon>Eukaryota</taxon>
        <taxon>Viridiplantae</taxon>
        <taxon>Chlorophyta</taxon>
        <taxon>Pyramimonadophyceae</taxon>
        <taxon>Pyramimonadales</taxon>
        <taxon>Pyramimonadaceae</taxon>
        <taxon>Cymbomonas</taxon>
    </lineage>
</organism>
<dbReference type="PANTHER" id="PTHR22545:SF0">
    <property type="entry name" value="CENTROSOMAL PROTEIN OF 95 KDA"/>
    <property type="match status" value="1"/>
</dbReference>
<reference evidence="3 4" key="1">
    <citation type="journal article" date="2015" name="Genome Biol. Evol.">
        <title>Comparative Genomics of a Bacterivorous Green Alga Reveals Evolutionary Causalities and Consequences of Phago-Mixotrophic Mode of Nutrition.</title>
        <authorList>
            <person name="Burns J.A."/>
            <person name="Paasch A."/>
            <person name="Narechania A."/>
            <person name="Kim E."/>
        </authorList>
    </citation>
    <scope>NUCLEOTIDE SEQUENCE [LARGE SCALE GENOMIC DNA]</scope>
    <source>
        <strain evidence="3 4">PLY_AMNH</strain>
    </source>
</reference>
<evidence type="ECO:0000256" key="1">
    <source>
        <dbReference type="SAM" id="MobiDB-lite"/>
    </source>
</evidence>
<feature type="region of interest" description="Disordered" evidence="1">
    <location>
        <begin position="299"/>
        <end position="570"/>
    </location>
</feature>
<dbReference type="GO" id="GO:0000922">
    <property type="term" value="C:spindle pole"/>
    <property type="evidence" value="ECO:0007669"/>
    <property type="project" value="InterPro"/>
</dbReference>
<feature type="compositionally biased region" description="Basic residues" evidence="1">
    <location>
        <begin position="232"/>
        <end position="242"/>
    </location>
</feature>
<feature type="compositionally biased region" description="Basic and acidic residues" evidence="1">
    <location>
        <begin position="520"/>
        <end position="530"/>
    </location>
</feature>
<dbReference type="EMBL" id="LGRX02035494">
    <property type="protein sequence ID" value="KAK3234442.1"/>
    <property type="molecule type" value="Genomic_DNA"/>
</dbReference>
<dbReference type="AlphaFoldDB" id="A0AAE0ENQ8"/>
<comment type="caution">
    <text evidence="3">The sequence shown here is derived from an EMBL/GenBank/DDBJ whole genome shotgun (WGS) entry which is preliminary data.</text>
</comment>
<feature type="compositionally biased region" description="Polar residues" evidence="1">
    <location>
        <begin position="221"/>
        <end position="231"/>
    </location>
</feature>
<dbReference type="InterPro" id="IPR026619">
    <property type="entry name" value="CEP95"/>
</dbReference>
<evidence type="ECO:0000313" key="4">
    <source>
        <dbReference type="Proteomes" id="UP001190700"/>
    </source>
</evidence>
<dbReference type="InterPro" id="IPR044039">
    <property type="entry name" value="DUF5745"/>
</dbReference>